<accession>A0A6G1CWI5</accession>
<organism evidence="2 3">
    <name type="scientific">Oryza meyeriana var. granulata</name>
    <dbReference type="NCBI Taxonomy" id="110450"/>
    <lineage>
        <taxon>Eukaryota</taxon>
        <taxon>Viridiplantae</taxon>
        <taxon>Streptophyta</taxon>
        <taxon>Embryophyta</taxon>
        <taxon>Tracheophyta</taxon>
        <taxon>Spermatophyta</taxon>
        <taxon>Magnoliopsida</taxon>
        <taxon>Liliopsida</taxon>
        <taxon>Poales</taxon>
        <taxon>Poaceae</taxon>
        <taxon>BOP clade</taxon>
        <taxon>Oryzoideae</taxon>
        <taxon>Oryzeae</taxon>
        <taxon>Oryzinae</taxon>
        <taxon>Oryza</taxon>
        <taxon>Oryza meyeriana</taxon>
    </lineage>
</organism>
<keyword evidence="3" id="KW-1185">Reference proteome</keyword>
<dbReference type="AlphaFoldDB" id="A0A6G1CWI5"/>
<gene>
    <name evidence="2" type="ORF">E2562_034741</name>
</gene>
<proteinExistence type="predicted"/>
<protein>
    <submittedName>
        <fullName evidence="2">Uncharacterized protein</fullName>
    </submittedName>
</protein>
<dbReference type="Proteomes" id="UP000479710">
    <property type="component" value="Unassembled WGS sequence"/>
</dbReference>
<dbReference type="EMBL" id="SPHZ02000008">
    <property type="protein sequence ID" value="KAF0904462.1"/>
    <property type="molecule type" value="Genomic_DNA"/>
</dbReference>
<feature type="region of interest" description="Disordered" evidence="1">
    <location>
        <begin position="43"/>
        <end position="79"/>
    </location>
</feature>
<reference evidence="2 3" key="1">
    <citation type="submission" date="2019-11" db="EMBL/GenBank/DDBJ databases">
        <title>Whole genome sequence of Oryza granulata.</title>
        <authorList>
            <person name="Li W."/>
        </authorList>
    </citation>
    <scope>NUCLEOTIDE SEQUENCE [LARGE SCALE GENOMIC DNA]</scope>
    <source>
        <strain evidence="3">cv. Menghai</strain>
        <tissue evidence="2">Leaf</tissue>
    </source>
</reference>
<sequence length="269" mass="28840">MELLPRPHRRGEVPMVAVLNSGTVGDVGRTGAGLKGFGAREWRRSQWPQGAAPGRSNDDSDGAPRRRRPVAPQGERPGEGVAEAHEGLVAVALLVVTLDTLPSAEQLRDATCTAVRSSLLLACVQPTYPIIDIKWILKTIKSGRLGAVEIKQLGWLIVAQVLCSSNGLCSCTTCSSVPFNPLKQLSLCHAVLLGQHEHFCQGGTVLLSTGRCTGQGPILATLCTPLPLRLTMVLWFRGISFLSHSCFGTGPCCSHPVQQSSDYYVHKDV</sequence>
<evidence type="ECO:0000313" key="2">
    <source>
        <dbReference type="EMBL" id="KAF0904462.1"/>
    </source>
</evidence>
<name>A0A6G1CWI5_9ORYZ</name>
<evidence type="ECO:0000313" key="3">
    <source>
        <dbReference type="Proteomes" id="UP000479710"/>
    </source>
</evidence>
<comment type="caution">
    <text evidence="2">The sequence shown here is derived from an EMBL/GenBank/DDBJ whole genome shotgun (WGS) entry which is preliminary data.</text>
</comment>
<evidence type="ECO:0000256" key="1">
    <source>
        <dbReference type="SAM" id="MobiDB-lite"/>
    </source>
</evidence>